<dbReference type="InterPro" id="IPR011989">
    <property type="entry name" value="ARM-like"/>
</dbReference>
<dbReference type="Gene3D" id="1.25.10.10">
    <property type="entry name" value="Leucine-rich Repeat Variant"/>
    <property type="match status" value="2"/>
</dbReference>
<dbReference type="InterPro" id="IPR016024">
    <property type="entry name" value="ARM-type_fold"/>
</dbReference>
<dbReference type="AlphaFoldDB" id="A0A1R3JS51"/>
<name>A0A1R3JS51_9ROSI</name>
<gene>
    <name evidence="1" type="ORF">COLO4_14449</name>
</gene>
<dbReference type="OrthoDB" id="18190at2759"/>
<protein>
    <submittedName>
        <fullName evidence="1">Armadillo-like helical</fullName>
    </submittedName>
</protein>
<dbReference type="STRING" id="93759.A0A1R3JS51"/>
<organism evidence="1 2">
    <name type="scientific">Corchorus olitorius</name>
    <dbReference type="NCBI Taxonomy" id="93759"/>
    <lineage>
        <taxon>Eukaryota</taxon>
        <taxon>Viridiplantae</taxon>
        <taxon>Streptophyta</taxon>
        <taxon>Embryophyta</taxon>
        <taxon>Tracheophyta</taxon>
        <taxon>Spermatophyta</taxon>
        <taxon>Magnoliopsida</taxon>
        <taxon>eudicotyledons</taxon>
        <taxon>Gunneridae</taxon>
        <taxon>Pentapetalae</taxon>
        <taxon>rosids</taxon>
        <taxon>malvids</taxon>
        <taxon>Malvales</taxon>
        <taxon>Malvaceae</taxon>
        <taxon>Grewioideae</taxon>
        <taxon>Apeibeae</taxon>
        <taxon>Corchorus</taxon>
    </lineage>
</organism>
<dbReference type="SUPFAM" id="SSF48371">
    <property type="entry name" value="ARM repeat"/>
    <property type="match status" value="1"/>
</dbReference>
<comment type="caution">
    <text evidence="1">The sequence shown here is derived from an EMBL/GenBank/DDBJ whole genome shotgun (WGS) entry which is preliminary data.</text>
</comment>
<dbReference type="PANTHER" id="PTHR20938:SF0">
    <property type="entry name" value="INTEGRATOR COMPLEX SUBUNIT 4"/>
    <property type="match status" value="1"/>
</dbReference>
<accession>A0A1R3JS51</accession>
<evidence type="ECO:0000313" key="1">
    <source>
        <dbReference type="EMBL" id="OMO97676.1"/>
    </source>
</evidence>
<sequence>MEQCVMNSIEQSLNNNDPLSSQTLASIRSLVINPATSDSTLSSLLHALTRSLQLNRDPVFLHHILKLLVDLSSHRPHLSPIALDVLRSNSLFSSDSPRLVGESLSALVLLTSSPNEIDAARFVSLCLAPSISVRLWLLRNAGKFAIRDSVLLAVFIGFTRDPYPHVRKAAMDGLVKLCKNGDLDDRDVTEGCYFRAVGLLRDAEDCVRSTAVRGVCECGKMLVISSQEEKKQELADAVFIQLCSIVRDMSMKVRLEAFDALGKIGLVSEDILLQTLSKKVLGTNKEKIFRPAEGLQISASAAAGAFIHGLEDEFSEVRMSACYSLRMLIVFSLRFAAEALNLLMDMLNDDSMDIRLQALETMHDLATTNSLKVEEIHMHRIDVVIYPSLLPDLQFLGTLFDSNSVVRSASRKILKLAKLAQLELFKLCIDGLLGNLETYPQDEVDVFSVLFHIGRNHGKFTVCLIEEVSSEMEPAFGGKLGFDSTRVAAFLVLAISAPLSFESDFCGVPPRIFSYAVTWLEKISCALSDVMSQDTLLAYLFECSRSSTISLANLKMKEALPAGKGDVPSHLCSEAASPVRMPSYRKGGDTSDHCHQIFRNLGNSATHTECELAKHDDLRTSINLIFRKVKDLWPLVQLGCINETLKAIRTLKEEVALFSTETPGSAGTIAFTLQYLRVTKLLVAVWEHLMPTKRQKFHGLGEIELLLAKLDRRLREITNRFIGLSKAEELQIFDLIVLACLFRLSKVEICCYGTAMKKLSSTMSHLEFLLEEGSNQPSHFIVEVKKSLHGVGSSAGGNTCEPFVFKKLLSSFSLQKFVLCTSPRTPCFYTTCHHFA</sequence>
<dbReference type="Proteomes" id="UP000187203">
    <property type="component" value="Unassembled WGS sequence"/>
</dbReference>
<dbReference type="PANTHER" id="PTHR20938">
    <property type="entry name" value="INTEGRATOR COMPLEX SUBUNIT 4"/>
    <property type="match status" value="1"/>
</dbReference>
<dbReference type="GO" id="GO:0010496">
    <property type="term" value="P:intercellular transport"/>
    <property type="evidence" value="ECO:0007669"/>
    <property type="project" value="TreeGrafter"/>
</dbReference>
<dbReference type="EMBL" id="AWUE01015426">
    <property type="protein sequence ID" value="OMO97676.1"/>
    <property type="molecule type" value="Genomic_DNA"/>
</dbReference>
<proteinExistence type="predicted"/>
<dbReference type="GO" id="GO:0005768">
    <property type="term" value="C:endosome"/>
    <property type="evidence" value="ECO:0007669"/>
    <property type="project" value="TreeGrafter"/>
</dbReference>
<keyword evidence="2" id="KW-1185">Reference proteome</keyword>
<reference evidence="2" key="1">
    <citation type="submission" date="2013-09" db="EMBL/GenBank/DDBJ databases">
        <title>Corchorus olitorius genome sequencing.</title>
        <authorList>
            <person name="Alam M."/>
            <person name="Haque M.S."/>
            <person name="Islam M.S."/>
            <person name="Emdad E.M."/>
            <person name="Islam M.M."/>
            <person name="Ahmed B."/>
            <person name="Halim A."/>
            <person name="Hossen Q.M.M."/>
            <person name="Hossain M.Z."/>
            <person name="Ahmed R."/>
            <person name="Khan M.M."/>
            <person name="Islam R."/>
            <person name="Rashid M.M."/>
            <person name="Khan S.A."/>
            <person name="Rahman M.S."/>
            <person name="Alam M."/>
            <person name="Yahiya A.S."/>
            <person name="Khan M.S."/>
            <person name="Azam M.S."/>
            <person name="Haque T."/>
            <person name="Lashkar M.Z.H."/>
            <person name="Akhand A.I."/>
            <person name="Morshed G."/>
            <person name="Roy S."/>
            <person name="Uddin K.S."/>
            <person name="Rabeya T."/>
            <person name="Hossain A.S."/>
            <person name="Chowdhury A."/>
            <person name="Snigdha A.R."/>
            <person name="Mortoza M.S."/>
            <person name="Matin S.A."/>
            <person name="Hoque S.M.E."/>
            <person name="Islam M.K."/>
            <person name="Roy D.K."/>
            <person name="Haider R."/>
            <person name="Moosa M.M."/>
            <person name="Elias S.M."/>
            <person name="Hasan A.M."/>
            <person name="Jahan S."/>
            <person name="Shafiuddin M."/>
            <person name="Mahmood N."/>
            <person name="Shommy N.S."/>
        </authorList>
    </citation>
    <scope>NUCLEOTIDE SEQUENCE [LARGE SCALE GENOMIC DNA]</scope>
    <source>
        <strain evidence="2">cv. O-4</strain>
    </source>
</reference>
<evidence type="ECO:0000313" key="2">
    <source>
        <dbReference type="Proteomes" id="UP000187203"/>
    </source>
</evidence>